<dbReference type="InterPro" id="IPR011961">
    <property type="entry name" value="RimM"/>
</dbReference>
<dbReference type="eggNOG" id="COG0806">
    <property type="taxonomic scope" value="Bacteria"/>
</dbReference>
<comment type="caution">
    <text evidence="8">The sequence shown here is derived from an EMBL/GenBank/DDBJ whole genome shotgun (WGS) entry which is preliminary data.</text>
</comment>
<feature type="domain" description="Ribosome maturation factor RimM PRC barrel" evidence="7">
    <location>
        <begin position="102"/>
        <end position="169"/>
    </location>
</feature>
<dbReference type="PANTHER" id="PTHR33692:SF1">
    <property type="entry name" value="RIBOSOME MATURATION FACTOR RIMM"/>
    <property type="match status" value="1"/>
</dbReference>
<dbReference type="InterPro" id="IPR002676">
    <property type="entry name" value="RimM_N"/>
</dbReference>
<keyword evidence="1 5" id="KW-0963">Cytoplasm</keyword>
<dbReference type="Pfam" id="PF01782">
    <property type="entry name" value="RimM"/>
    <property type="match status" value="1"/>
</dbReference>
<dbReference type="GO" id="GO:0042274">
    <property type="term" value="P:ribosomal small subunit biogenesis"/>
    <property type="evidence" value="ECO:0007669"/>
    <property type="project" value="UniProtKB-UniRule"/>
</dbReference>
<comment type="domain">
    <text evidence="5">The PRC barrel domain binds ribosomal protein uS19.</text>
</comment>
<dbReference type="Gene3D" id="2.40.30.60">
    <property type="entry name" value="RimM"/>
    <property type="match status" value="1"/>
</dbReference>
<dbReference type="GO" id="GO:0043022">
    <property type="term" value="F:ribosome binding"/>
    <property type="evidence" value="ECO:0007669"/>
    <property type="project" value="InterPro"/>
</dbReference>
<dbReference type="NCBIfam" id="TIGR02273">
    <property type="entry name" value="16S_RimM"/>
    <property type="match status" value="1"/>
</dbReference>
<dbReference type="RefSeq" id="WP_027107017.1">
    <property type="nucleotide sequence ID" value="NZ_JQBZ01000025.1"/>
</dbReference>
<keyword evidence="3 5" id="KW-0698">rRNA processing</keyword>
<keyword evidence="2 5" id="KW-0690">Ribosome biogenesis</keyword>
<evidence type="ECO:0000313" key="8">
    <source>
        <dbReference type="EMBL" id="KRN88612.1"/>
    </source>
</evidence>
<dbReference type="InterPro" id="IPR009000">
    <property type="entry name" value="Transl_B-barrel_sf"/>
</dbReference>
<dbReference type="STRING" id="1122146.IV53_GL000577"/>
<protein>
    <recommendedName>
        <fullName evidence="5">Ribosome maturation factor RimM</fullName>
    </recommendedName>
</protein>
<dbReference type="Proteomes" id="UP000051500">
    <property type="component" value="Unassembled WGS sequence"/>
</dbReference>
<name>A0A0R2KR61_9LACO</name>
<dbReference type="GO" id="GO:0005840">
    <property type="term" value="C:ribosome"/>
    <property type="evidence" value="ECO:0007669"/>
    <property type="project" value="InterPro"/>
</dbReference>
<accession>A0A0R2KR61</accession>
<dbReference type="InterPro" id="IPR036976">
    <property type="entry name" value="RimM_N_sf"/>
</dbReference>
<evidence type="ECO:0000259" key="7">
    <source>
        <dbReference type="Pfam" id="PF24986"/>
    </source>
</evidence>
<reference evidence="8 9" key="1">
    <citation type="journal article" date="2015" name="Genome Announc.">
        <title>Expanding the biotechnology potential of lactobacilli through comparative genomics of 213 strains and associated genera.</title>
        <authorList>
            <person name="Sun Z."/>
            <person name="Harris H.M."/>
            <person name="McCann A."/>
            <person name="Guo C."/>
            <person name="Argimon S."/>
            <person name="Zhang W."/>
            <person name="Yang X."/>
            <person name="Jeffery I.B."/>
            <person name="Cooney J.C."/>
            <person name="Kagawa T.F."/>
            <person name="Liu W."/>
            <person name="Song Y."/>
            <person name="Salvetti E."/>
            <person name="Wrobel A."/>
            <person name="Rasinkangas P."/>
            <person name="Parkhill J."/>
            <person name="Rea M.C."/>
            <person name="O'Sullivan O."/>
            <person name="Ritari J."/>
            <person name="Douillard F.P."/>
            <person name="Paul Ross R."/>
            <person name="Yang R."/>
            <person name="Briner A.E."/>
            <person name="Felis G.E."/>
            <person name="de Vos W.M."/>
            <person name="Barrangou R."/>
            <person name="Klaenhammer T.R."/>
            <person name="Caufield P.W."/>
            <person name="Cui Y."/>
            <person name="Zhang H."/>
            <person name="O'Toole P.W."/>
        </authorList>
    </citation>
    <scope>NUCLEOTIDE SEQUENCE [LARGE SCALE GENOMIC DNA]</scope>
    <source>
        <strain evidence="8 9">DSM 22408</strain>
    </source>
</reference>
<evidence type="ECO:0000259" key="6">
    <source>
        <dbReference type="Pfam" id="PF01782"/>
    </source>
</evidence>
<evidence type="ECO:0000256" key="5">
    <source>
        <dbReference type="HAMAP-Rule" id="MF_00014"/>
    </source>
</evidence>
<comment type="subunit">
    <text evidence="5">Binds ribosomal protein uS19.</text>
</comment>
<dbReference type="PANTHER" id="PTHR33692">
    <property type="entry name" value="RIBOSOME MATURATION FACTOR RIMM"/>
    <property type="match status" value="1"/>
</dbReference>
<evidence type="ECO:0000256" key="4">
    <source>
        <dbReference type="ARBA" id="ARBA00023186"/>
    </source>
</evidence>
<dbReference type="AlphaFoldDB" id="A0A0R2KR61"/>
<dbReference type="InterPro" id="IPR056792">
    <property type="entry name" value="PRC_RimM"/>
</dbReference>
<comment type="similarity">
    <text evidence="5">Belongs to the RimM family.</text>
</comment>
<keyword evidence="4 5" id="KW-0143">Chaperone</keyword>
<dbReference type="SUPFAM" id="SSF50447">
    <property type="entry name" value="Translation proteins"/>
    <property type="match status" value="1"/>
</dbReference>
<sequence length="171" mass="19695">MNYYDIGKIVNTHGIRGEVRVMATTDFPEERFRPGNVVYLFEKGAKQPLELEIKSHRKHKNFDLLVFKGYENINLIEKYKGSDLKVTEDQQEELEEGSYYYREIIGLDVIDQTGEVIGQVSEIMETGANDVWVVKRRGKKELLLPVIPDVIQEVDIPNNKLIVEVPEGLDD</sequence>
<feature type="domain" description="RimM N-terminal" evidence="6">
    <location>
        <begin position="6"/>
        <end position="90"/>
    </location>
</feature>
<dbReference type="OrthoDB" id="9810331at2"/>
<keyword evidence="9" id="KW-1185">Reference proteome</keyword>
<evidence type="ECO:0000256" key="2">
    <source>
        <dbReference type="ARBA" id="ARBA00022517"/>
    </source>
</evidence>
<evidence type="ECO:0000256" key="3">
    <source>
        <dbReference type="ARBA" id="ARBA00022552"/>
    </source>
</evidence>
<evidence type="ECO:0000256" key="1">
    <source>
        <dbReference type="ARBA" id="ARBA00022490"/>
    </source>
</evidence>
<gene>
    <name evidence="5" type="primary">rimM</name>
    <name evidence="8" type="ORF">IV53_GL000577</name>
</gene>
<evidence type="ECO:0000313" key="9">
    <source>
        <dbReference type="Proteomes" id="UP000051500"/>
    </source>
</evidence>
<dbReference type="Gene3D" id="2.30.30.240">
    <property type="entry name" value="PRC-barrel domain"/>
    <property type="match status" value="1"/>
</dbReference>
<comment type="function">
    <text evidence="5">An accessory protein needed during the final step in the assembly of 30S ribosomal subunit, possibly for assembly of the head region. Essential for efficient processing of 16S rRNA. May be needed both before and after RbfA during the maturation of 16S rRNA. It has affinity for free ribosomal 30S subunits but not for 70S ribosomes.</text>
</comment>
<dbReference type="InterPro" id="IPR011033">
    <property type="entry name" value="PRC_barrel-like_sf"/>
</dbReference>
<comment type="subcellular location">
    <subcellularLocation>
        <location evidence="5">Cytoplasm</location>
    </subcellularLocation>
</comment>
<dbReference type="HAMAP" id="MF_00014">
    <property type="entry name" value="Ribosome_mat_RimM"/>
    <property type="match status" value="1"/>
</dbReference>
<dbReference type="PATRIC" id="fig|1122146.4.peg.593"/>
<dbReference type="GO" id="GO:0006364">
    <property type="term" value="P:rRNA processing"/>
    <property type="evidence" value="ECO:0007669"/>
    <property type="project" value="UniProtKB-UniRule"/>
</dbReference>
<organism evidence="8 9">
    <name type="scientific">Ligilactobacillus ceti DSM 22408</name>
    <dbReference type="NCBI Taxonomy" id="1122146"/>
    <lineage>
        <taxon>Bacteria</taxon>
        <taxon>Bacillati</taxon>
        <taxon>Bacillota</taxon>
        <taxon>Bacilli</taxon>
        <taxon>Lactobacillales</taxon>
        <taxon>Lactobacillaceae</taxon>
        <taxon>Ligilactobacillus</taxon>
    </lineage>
</organism>
<dbReference type="SUPFAM" id="SSF50346">
    <property type="entry name" value="PRC-barrel domain"/>
    <property type="match status" value="1"/>
</dbReference>
<dbReference type="EMBL" id="JQBZ01000025">
    <property type="protein sequence ID" value="KRN88612.1"/>
    <property type="molecule type" value="Genomic_DNA"/>
</dbReference>
<dbReference type="GO" id="GO:0005737">
    <property type="term" value="C:cytoplasm"/>
    <property type="evidence" value="ECO:0007669"/>
    <property type="project" value="UniProtKB-SubCell"/>
</dbReference>
<dbReference type="Pfam" id="PF24986">
    <property type="entry name" value="PRC_RimM"/>
    <property type="match status" value="1"/>
</dbReference>
<proteinExistence type="inferred from homology"/>